<name>A0A1B9AG59_9BACI</name>
<evidence type="ECO:0000256" key="1">
    <source>
        <dbReference type="SAM" id="MobiDB-lite"/>
    </source>
</evidence>
<feature type="region of interest" description="Disordered" evidence="1">
    <location>
        <begin position="302"/>
        <end position="323"/>
    </location>
</feature>
<gene>
    <name evidence="4" type="ORF">A8F95_13810</name>
</gene>
<accession>A0A1B9AG59</accession>
<dbReference type="PANTHER" id="PTHR38463">
    <property type="entry name" value="STRESS RESPONSE PROTEIN YSNF"/>
    <property type="match status" value="1"/>
</dbReference>
<feature type="domain" description="DUF2382" evidence="2">
    <location>
        <begin position="173"/>
        <end position="285"/>
    </location>
</feature>
<dbReference type="InterPro" id="IPR025889">
    <property type="entry name" value="GSP17M-like_dom"/>
</dbReference>
<keyword evidence="5" id="KW-1185">Reference proteome</keyword>
<dbReference type="RefSeq" id="WP_065411685.1">
    <property type="nucleotide sequence ID" value="NZ_MAYT01000029.1"/>
</dbReference>
<feature type="domain" description="General stress protein 17M-like" evidence="3">
    <location>
        <begin position="7"/>
        <end position="102"/>
    </location>
</feature>
<reference evidence="5" key="1">
    <citation type="submission" date="2016-05" db="EMBL/GenBank/DDBJ databases">
        <authorList>
            <person name="Liu B."/>
            <person name="Wang J."/>
            <person name="Zhu Y."/>
            <person name="Liu G."/>
            <person name="Chen Q."/>
            <person name="Chen Z."/>
            <person name="Lan J."/>
            <person name="Che J."/>
            <person name="Ge C."/>
            <person name="Shi H."/>
            <person name="Pan Z."/>
            <person name="Liu X."/>
        </authorList>
    </citation>
    <scope>NUCLEOTIDE SEQUENCE [LARGE SCALE GENOMIC DNA]</scope>
    <source>
        <strain evidence="5">FJAT-27215</strain>
    </source>
</reference>
<dbReference type="PANTHER" id="PTHR38463:SF1">
    <property type="entry name" value="STRESS RESPONSE PROTEIN YSNF"/>
    <property type="match status" value="1"/>
</dbReference>
<comment type="caution">
    <text evidence="4">The sequence shown here is derived from an EMBL/GenBank/DDBJ whole genome shotgun (WGS) entry which is preliminary data.</text>
</comment>
<dbReference type="Proteomes" id="UP000092578">
    <property type="component" value="Unassembled WGS sequence"/>
</dbReference>
<dbReference type="Pfam" id="PF11181">
    <property type="entry name" value="YflT"/>
    <property type="match status" value="1"/>
</dbReference>
<organism evidence="4 5">
    <name type="scientific">Pseudobacillus wudalianchiensis</name>
    <dbReference type="NCBI Taxonomy" id="1743143"/>
    <lineage>
        <taxon>Bacteria</taxon>
        <taxon>Bacillati</taxon>
        <taxon>Bacillota</taxon>
        <taxon>Bacilli</taxon>
        <taxon>Bacillales</taxon>
        <taxon>Bacillaceae</taxon>
        <taxon>Pseudobacillus</taxon>
    </lineage>
</organism>
<evidence type="ECO:0000313" key="4">
    <source>
        <dbReference type="EMBL" id="OCA82812.1"/>
    </source>
</evidence>
<proteinExistence type="predicted"/>
<dbReference type="InterPro" id="IPR019060">
    <property type="entry name" value="DUF2382"/>
</dbReference>
<protein>
    <recommendedName>
        <fullName evidence="6">Stress response protein YsnF</fullName>
    </recommendedName>
</protein>
<dbReference type="Pfam" id="PF09557">
    <property type="entry name" value="DUF2382"/>
    <property type="match status" value="1"/>
</dbReference>
<evidence type="ECO:0000259" key="3">
    <source>
        <dbReference type="Pfam" id="PF11181"/>
    </source>
</evidence>
<evidence type="ECO:0008006" key="6">
    <source>
        <dbReference type="Google" id="ProtNLM"/>
    </source>
</evidence>
<dbReference type="InterPro" id="IPR052967">
    <property type="entry name" value="Stress_Response_Assoc"/>
</dbReference>
<dbReference type="EMBL" id="MAYT01000029">
    <property type="protein sequence ID" value="OCA82812.1"/>
    <property type="molecule type" value="Genomic_DNA"/>
</dbReference>
<dbReference type="AlphaFoldDB" id="A0A1B9AG59"/>
<evidence type="ECO:0000313" key="5">
    <source>
        <dbReference type="Proteomes" id="UP000092578"/>
    </source>
</evidence>
<dbReference type="NCBIfam" id="TIGR02271">
    <property type="entry name" value="YsnF/AvaK domain"/>
    <property type="match status" value="1"/>
</dbReference>
<sequence length="323" mass="36809">MNNDKKFIGVFNNQAEVIDKIEQLKLEGYAEADIYAVAKDADNISMVRGRTGVEVESADTGASWMDKFMAFLSGEDEVRGGLRNMGLNDMDVDRYCNDINNGKILLYVDREYDQLYRNHTLTNEADPNLGANTIGMNDTTVDGYVEGVKADRLSNLDTTGLDTNADLTEEQRLRLREERLEVDKERVQKGEVYVEKDVVEEPRTINVNVERDEVYVERRPVDDAVSAQDSSPIVGDDDTIRIPITEERVEVTKRPIVSEELVIGKRKVQDTETVSDTVKREEAHIAKEGDIEVEDYDLNDRDPLLNKYHDDNSTDHLDQHDRY</sequence>
<evidence type="ECO:0000259" key="2">
    <source>
        <dbReference type="Pfam" id="PF09557"/>
    </source>
</evidence>